<proteinExistence type="predicted"/>
<dbReference type="EnsemblBacteria" id="CAD71982">
    <property type="protein sequence ID" value="CAD71982"/>
    <property type="gene ID" value="RB1237"/>
</dbReference>
<sequence>MSPQNISRLALVTVLCSKPRLTPTAHIVALPPSTHPISNLQCPLCNLQSTRTRPATQVCRRFPSPGLLGYHSSCKLERAASSMPIKFPPHLAPDLYPEPLRCNLHAVDS</sequence>
<reference evidence="1 2" key="1">
    <citation type="journal article" date="2003" name="Proc. Natl. Acad. Sci. U.S.A.">
        <title>Complete genome sequence of the marine planctomycete Pirellula sp. strain 1.</title>
        <authorList>
            <person name="Gloeckner F.O."/>
            <person name="Kube M."/>
            <person name="Bauer M."/>
            <person name="Teeling H."/>
            <person name="Lombardot T."/>
            <person name="Ludwig W."/>
            <person name="Gade D."/>
            <person name="Beck A."/>
            <person name="Borzym K."/>
            <person name="Heitmann K."/>
            <person name="Rabus R."/>
            <person name="Schlesner H."/>
            <person name="Amann R."/>
            <person name="Reinhardt R."/>
        </authorList>
    </citation>
    <scope>NUCLEOTIDE SEQUENCE [LARGE SCALE GENOMIC DNA]</scope>
    <source>
        <strain evidence="2">DSM 10527 / NCIMB 13988 / SH1</strain>
    </source>
</reference>
<evidence type="ECO:0000313" key="1">
    <source>
        <dbReference type="EMBL" id="CAD71982.1"/>
    </source>
</evidence>
<accession>Q7UXM4</accession>
<dbReference type="InParanoid" id="Q7UXM4"/>
<gene>
    <name evidence="1" type="ordered locus">RB1237</name>
</gene>
<dbReference type="HOGENOM" id="CLU_2181852_0_0_0"/>
<name>Q7UXM4_RHOBA</name>
<organism evidence="1 2">
    <name type="scientific">Rhodopirellula baltica (strain DSM 10527 / NCIMB 13988 / SH1)</name>
    <dbReference type="NCBI Taxonomy" id="243090"/>
    <lineage>
        <taxon>Bacteria</taxon>
        <taxon>Pseudomonadati</taxon>
        <taxon>Planctomycetota</taxon>
        <taxon>Planctomycetia</taxon>
        <taxon>Pirellulales</taxon>
        <taxon>Pirellulaceae</taxon>
        <taxon>Rhodopirellula</taxon>
    </lineage>
</organism>
<dbReference type="KEGG" id="rba:RB1237"/>
<dbReference type="EMBL" id="BX294135">
    <property type="protein sequence ID" value="CAD71982.1"/>
    <property type="molecule type" value="Genomic_DNA"/>
</dbReference>
<keyword evidence="2" id="KW-1185">Reference proteome</keyword>
<dbReference type="STRING" id="243090.RB1237"/>
<protein>
    <submittedName>
        <fullName evidence="1">Uncharacterized protein</fullName>
    </submittedName>
</protein>
<evidence type="ECO:0000313" key="2">
    <source>
        <dbReference type="Proteomes" id="UP000001025"/>
    </source>
</evidence>
<dbReference type="Proteomes" id="UP000001025">
    <property type="component" value="Chromosome"/>
</dbReference>
<dbReference type="AlphaFoldDB" id="Q7UXM4"/>